<dbReference type="AlphaFoldDB" id="A0AA38IN36"/>
<proteinExistence type="inferred from homology"/>
<keyword evidence="4" id="KW-1185">Reference proteome</keyword>
<comment type="similarity">
    <text evidence="1">Belongs to the CFAP97 family.</text>
</comment>
<dbReference type="Pfam" id="PF13879">
    <property type="entry name" value="Hmw_CFAP97"/>
    <property type="match status" value="1"/>
</dbReference>
<dbReference type="EMBL" id="JALNTZ010000003">
    <property type="protein sequence ID" value="KAJ3658099.1"/>
    <property type="molecule type" value="Genomic_DNA"/>
</dbReference>
<dbReference type="PANTHER" id="PTHR23035:SF1">
    <property type="entry name" value="CILIA- AND FLAGELLA-ASSOCIATED PROTEIN 97"/>
    <property type="match status" value="1"/>
</dbReference>
<protein>
    <submittedName>
        <fullName evidence="3">Uncharacterized protein</fullName>
    </submittedName>
</protein>
<feature type="compositionally biased region" description="Polar residues" evidence="2">
    <location>
        <begin position="1"/>
        <end position="24"/>
    </location>
</feature>
<evidence type="ECO:0000313" key="3">
    <source>
        <dbReference type="EMBL" id="KAJ3658099.1"/>
    </source>
</evidence>
<evidence type="ECO:0000256" key="2">
    <source>
        <dbReference type="SAM" id="MobiDB-lite"/>
    </source>
</evidence>
<evidence type="ECO:0000313" key="4">
    <source>
        <dbReference type="Proteomes" id="UP001168821"/>
    </source>
</evidence>
<name>A0AA38IN36_9CUCU</name>
<feature type="compositionally biased region" description="Acidic residues" evidence="2">
    <location>
        <begin position="25"/>
        <end position="54"/>
    </location>
</feature>
<organism evidence="3 4">
    <name type="scientific">Zophobas morio</name>
    <dbReference type="NCBI Taxonomy" id="2755281"/>
    <lineage>
        <taxon>Eukaryota</taxon>
        <taxon>Metazoa</taxon>
        <taxon>Ecdysozoa</taxon>
        <taxon>Arthropoda</taxon>
        <taxon>Hexapoda</taxon>
        <taxon>Insecta</taxon>
        <taxon>Pterygota</taxon>
        <taxon>Neoptera</taxon>
        <taxon>Endopterygota</taxon>
        <taxon>Coleoptera</taxon>
        <taxon>Polyphaga</taxon>
        <taxon>Cucujiformia</taxon>
        <taxon>Tenebrionidae</taxon>
        <taxon>Zophobas</taxon>
    </lineage>
</organism>
<reference evidence="3" key="1">
    <citation type="journal article" date="2023" name="G3 (Bethesda)">
        <title>Whole genome assemblies of Zophobas morio and Tenebrio molitor.</title>
        <authorList>
            <person name="Kaur S."/>
            <person name="Stinson S.A."/>
            <person name="diCenzo G.C."/>
        </authorList>
    </citation>
    <scope>NUCLEOTIDE SEQUENCE</scope>
    <source>
        <strain evidence="3">QUZm001</strain>
    </source>
</reference>
<dbReference type="InterPro" id="IPR029488">
    <property type="entry name" value="Hmw/CFAP97"/>
</dbReference>
<dbReference type="InterPro" id="IPR038791">
    <property type="entry name" value="Cfap97/Hemingway"/>
</dbReference>
<gene>
    <name evidence="3" type="ORF">Zmor_009858</name>
</gene>
<dbReference type="Proteomes" id="UP001168821">
    <property type="component" value="Unassembled WGS sequence"/>
</dbReference>
<sequence length="149" mass="17086">MSTTNSHQSNQPDTLSKSASTSDASGDELSADEENYDNESFEDDSQDEDADFEELSLSTLERLKDIHKPTVFPNRTFTPAQIREIERENAILMNKILTYSRKPVRPKSLPNKYHVTSSAINRRRAQKKIDWENQILLKKIQAVKAVVKY</sequence>
<accession>A0AA38IN36</accession>
<comment type="caution">
    <text evidence="3">The sequence shown here is derived from an EMBL/GenBank/DDBJ whole genome shotgun (WGS) entry which is preliminary data.</text>
</comment>
<evidence type="ECO:0000256" key="1">
    <source>
        <dbReference type="ARBA" id="ARBA00008315"/>
    </source>
</evidence>
<feature type="region of interest" description="Disordered" evidence="2">
    <location>
        <begin position="1"/>
        <end position="54"/>
    </location>
</feature>
<dbReference type="PANTHER" id="PTHR23035">
    <property type="entry name" value="CILIA- AND FLAGELLA-ASSOCIATED PROTEIN 97-RELATED"/>
    <property type="match status" value="1"/>
</dbReference>